<comment type="subcellular location">
    <subcellularLocation>
        <location evidence="1 4">Nucleus</location>
    </subcellularLocation>
</comment>
<dbReference type="GO" id="GO:0016592">
    <property type="term" value="C:mediator complex"/>
    <property type="evidence" value="ECO:0007669"/>
    <property type="project" value="InterPro"/>
</dbReference>
<dbReference type="Proteomes" id="UP000225277">
    <property type="component" value="Unassembled WGS sequence"/>
</dbReference>
<organism evidence="5 6">
    <name type="scientific">Ramularia collo-cygni</name>
    <dbReference type="NCBI Taxonomy" id="112498"/>
    <lineage>
        <taxon>Eukaryota</taxon>
        <taxon>Fungi</taxon>
        <taxon>Dikarya</taxon>
        <taxon>Ascomycota</taxon>
        <taxon>Pezizomycotina</taxon>
        <taxon>Dothideomycetes</taxon>
        <taxon>Dothideomycetidae</taxon>
        <taxon>Mycosphaerellales</taxon>
        <taxon>Mycosphaerellaceae</taxon>
        <taxon>Ramularia</taxon>
    </lineage>
</organism>
<dbReference type="GO" id="GO:0006357">
    <property type="term" value="P:regulation of transcription by RNA polymerase II"/>
    <property type="evidence" value="ECO:0007669"/>
    <property type="project" value="InterPro"/>
</dbReference>
<name>A0A2D3VNG2_9PEZI</name>
<evidence type="ECO:0000256" key="4">
    <source>
        <dbReference type="RuleBase" id="RU364147"/>
    </source>
</evidence>
<reference evidence="5 6" key="1">
    <citation type="submission" date="2016-03" db="EMBL/GenBank/DDBJ databases">
        <authorList>
            <person name="Ploux O."/>
        </authorList>
    </citation>
    <scope>NUCLEOTIDE SEQUENCE [LARGE SCALE GENOMIC DNA]</scope>
    <source>
        <strain evidence="5 6">URUG2</strain>
    </source>
</reference>
<gene>
    <name evidence="4" type="primary">MED11</name>
    <name evidence="5" type="ORF">RCC_08999</name>
</gene>
<evidence type="ECO:0000313" key="5">
    <source>
        <dbReference type="EMBL" id="CZT23288.1"/>
    </source>
</evidence>
<keyword evidence="6" id="KW-1185">Reference proteome</keyword>
<proteinExistence type="inferred from homology"/>
<sequence length="147" mass="15375">MPSPSTIPPSERIRELTNINADVAGLLTSASHAVGALTTSTASESMPDTAEGQREAFVAAAQEFLHGLQGVAARLRRQAVALEEAGIITPDALREEGVSVRNGGLGGFDVGWLNSRGDKVGRDKEGELVAEARDLLKEVLEKKEGGG</sequence>
<dbReference type="GO" id="GO:0003712">
    <property type="term" value="F:transcription coregulator activity"/>
    <property type="evidence" value="ECO:0007669"/>
    <property type="project" value="InterPro"/>
</dbReference>
<comment type="similarity">
    <text evidence="2 4">Belongs to the Mediator complex subunit 11 family.</text>
</comment>
<dbReference type="OrthoDB" id="5418434at2759"/>
<keyword evidence="3 4" id="KW-0539">Nucleus</keyword>
<evidence type="ECO:0000256" key="3">
    <source>
        <dbReference type="ARBA" id="ARBA00023242"/>
    </source>
</evidence>
<keyword evidence="4" id="KW-0010">Activator</keyword>
<dbReference type="EMBL" id="FJUY01000016">
    <property type="protein sequence ID" value="CZT23288.1"/>
    <property type="molecule type" value="Genomic_DNA"/>
</dbReference>
<dbReference type="STRING" id="112498.A0A2D3VNG2"/>
<evidence type="ECO:0000313" key="6">
    <source>
        <dbReference type="Proteomes" id="UP000225277"/>
    </source>
</evidence>
<dbReference type="InterPro" id="IPR019404">
    <property type="entry name" value="Mediator_Med11"/>
</dbReference>
<keyword evidence="4" id="KW-0805">Transcription regulation</keyword>
<comment type="function">
    <text evidence="4">Component of the Mediator complex, a coactivator involved in the regulated transcription of nearly all RNA polymerase II-dependent genes. Mediator functions as a bridge to convey information from gene-specific regulatory proteins to the basal RNA polymerase II transcription machinery. Mediator is recruited to promoters by direct interactions with regulatory proteins and serves as a scaffold for the assembly of a functional pre-initiation complex with RNA polymerase II and the general transcription factors.</text>
</comment>
<evidence type="ECO:0000256" key="1">
    <source>
        <dbReference type="ARBA" id="ARBA00004123"/>
    </source>
</evidence>
<evidence type="ECO:0000256" key="2">
    <source>
        <dbReference type="ARBA" id="ARBA00008186"/>
    </source>
</evidence>
<dbReference type="AlphaFoldDB" id="A0A2D3VNG2"/>
<dbReference type="Pfam" id="PF10280">
    <property type="entry name" value="Med11"/>
    <property type="match status" value="1"/>
</dbReference>
<protein>
    <recommendedName>
        <fullName evidence="4">Mediator of RNA polymerase II transcription subunit 11</fullName>
    </recommendedName>
    <alternativeName>
        <fullName evidence="4">Mediator complex subunit 11</fullName>
    </alternativeName>
</protein>
<dbReference type="Gene3D" id="1.10.287.3490">
    <property type="match status" value="1"/>
</dbReference>
<accession>A0A2D3VNG2</accession>
<comment type="subunit">
    <text evidence="4">Component of the Mediator complex.</text>
</comment>
<keyword evidence="4" id="KW-0804">Transcription</keyword>